<feature type="chain" id="PRO_5046778579" evidence="1">
    <location>
        <begin position="31"/>
        <end position="590"/>
    </location>
</feature>
<dbReference type="Proteomes" id="UP000755585">
    <property type="component" value="Unassembled WGS sequence"/>
</dbReference>
<keyword evidence="3" id="KW-1185">Reference proteome</keyword>
<dbReference type="PROSITE" id="PS51318">
    <property type="entry name" value="TAT"/>
    <property type="match status" value="1"/>
</dbReference>
<protein>
    <submittedName>
        <fullName evidence="2">Aldouronate transport system substrate-binding protein</fullName>
    </submittedName>
</protein>
<dbReference type="SUPFAM" id="SSF53850">
    <property type="entry name" value="Periplasmic binding protein-like II"/>
    <property type="match status" value="1"/>
</dbReference>
<name>A0ABS4UWV8_9ACTN</name>
<proteinExistence type="predicted"/>
<keyword evidence="1" id="KW-0732">Signal</keyword>
<sequence>MYNPMLTRRRMLRNLAAAGATAAAGAAALAACSGGSGAKATKAGANYKPGSAGLKVKLGPEVEGVLYPDPFDSPRVRTFERFADGSKSFRVVGPTYPGLDYATNSFAQWLEKATGVKVQYDVVPGGEEGRPKINAMISSGNLPDAFLNGLNQYFTRSEVALYGQQGLFMPTDQLIDENCPEHLDLFKFRPELRPYLTAPDGKMYGFGYTSECYHCFSAGVRMWVDQEWLDKLGLEHPKTSDDLHAMLVAFRDRNPSGLSGTIPMSDARPSAIGGADGGGMINYLLSAFTYPAENYIDKQGDNLLFTPVQDSYREGLKWIRTLFAEKLIDPNAFTQTPAQLKGKLMNAKGPLVGAHYAYSTVVDFDPSPHSMFHKMAPLAPVTGPDGKAYIPWRHEPYASNGLVISSKCQDPVAMARWADAMIGVYGTLSQWQGPQGGKNNTFSWAAKGDKGIDGRQATWATKQVDPDQKNTGWWSYGPINNLVDVRHSQSADPAKSLEPTLYRFGRLYEPFAISKDRYFSEPIYTADQASQLSEVETNLANHLAQSTAQFCLGQLDINDDGAWQRYKEKFKQIGSEKYLQIQSDAMKASK</sequence>
<gene>
    <name evidence="2" type="ORF">JOF29_007227</name>
</gene>
<dbReference type="Gene3D" id="3.40.190.10">
    <property type="entry name" value="Periplasmic binding protein-like II"/>
    <property type="match status" value="2"/>
</dbReference>
<evidence type="ECO:0000313" key="2">
    <source>
        <dbReference type="EMBL" id="MBP2356117.1"/>
    </source>
</evidence>
<dbReference type="InterPro" id="IPR006059">
    <property type="entry name" value="SBP"/>
</dbReference>
<dbReference type="Pfam" id="PF01547">
    <property type="entry name" value="SBP_bac_1"/>
    <property type="match status" value="1"/>
</dbReference>
<organism evidence="2 3">
    <name type="scientific">Kribbella aluminosa</name>
    <dbReference type="NCBI Taxonomy" id="416017"/>
    <lineage>
        <taxon>Bacteria</taxon>
        <taxon>Bacillati</taxon>
        <taxon>Actinomycetota</taxon>
        <taxon>Actinomycetes</taxon>
        <taxon>Propionibacteriales</taxon>
        <taxon>Kribbellaceae</taxon>
        <taxon>Kribbella</taxon>
    </lineage>
</organism>
<accession>A0ABS4UWV8</accession>
<comment type="caution">
    <text evidence="2">The sequence shown here is derived from an EMBL/GenBank/DDBJ whole genome shotgun (WGS) entry which is preliminary data.</text>
</comment>
<dbReference type="EMBL" id="JAGINT010000002">
    <property type="protein sequence ID" value="MBP2356117.1"/>
    <property type="molecule type" value="Genomic_DNA"/>
</dbReference>
<feature type="signal peptide" evidence="1">
    <location>
        <begin position="1"/>
        <end position="30"/>
    </location>
</feature>
<dbReference type="InterPro" id="IPR006311">
    <property type="entry name" value="TAT_signal"/>
</dbReference>
<dbReference type="RefSeq" id="WP_209698682.1">
    <property type="nucleotide sequence ID" value="NZ_BAAAVU010000023.1"/>
</dbReference>
<evidence type="ECO:0000256" key="1">
    <source>
        <dbReference type="SAM" id="SignalP"/>
    </source>
</evidence>
<reference evidence="2 3" key="1">
    <citation type="submission" date="2021-03" db="EMBL/GenBank/DDBJ databases">
        <title>Sequencing the genomes of 1000 actinobacteria strains.</title>
        <authorList>
            <person name="Klenk H.-P."/>
        </authorList>
    </citation>
    <scope>NUCLEOTIDE SEQUENCE [LARGE SCALE GENOMIC DNA]</scope>
    <source>
        <strain evidence="2 3">DSM 18824</strain>
    </source>
</reference>
<evidence type="ECO:0000313" key="3">
    <source>
        <dbReference type="Proteomes" id="UP000755585"/>
    </source>
</evidence>